<dbReference type="Pfam" id="PF02452">
    <property type="entry name" value="PemK_toxin"/>
    <property type="match status" value="1"/>
</dbReference>
<proteinExistence type="inferred from homology"/>
<keyword evidence="4" id="KW-1185">Reference proteome</keyword>
<dbReference type="EMBL" id="JBHUCO010000005">
    <property type="protein sequence ID" value="MFD1516686.1"/>
    <property type="molecule type" value="Genomic_DNA"/>
</dbReference>
<reference evidence="4" key="1">
    <citation type="journal article" date="2019" name="Int. J. Syst. Evol. Microbiol.">
        <title>The Global Catalogue of Microorganisms (GCM) 10K type strain sequencing project: providing services to taxonomists for standard genome sequencing and annotation.</title>
        <authorList>
            <consortium name="The Broad Institute Genomics Platform"/>
            <consortium name="The Broad Institute Genome Sequencing Center for Infectious Disease"/>
            <person name="Wu L."/>
            <person name="Ma J."/>
        </authorList>
    </citation>
    <scope>NUCLEOTIDE SEQUENCE [LARGE SCALE GENOMIC DNA]</scope>
    <source>
        <strain evidence="4">CCM 7043</strain>
    </source>
</reference>
<evidence type="ECO:0000313" key="4">
    <source>
        <dbReference type="Proteomes" id="UP001597114"/>
    </source>
</evidence>
<gene>
    <name evidence="3" type="ORF">ACFSJD_04255</name>
</gene>
<dbReference type="InterPro" id="IPR003477">
    <property type="entry name" value="PemK-like"/>
</dbReference>
<accession>A0ABW4EP02</accession>
<dbReference type="Gene3D" id="2.30.30.110">
    <property type="match status" value="1"/>
</dbReference>
<evidence type="ECO:0000313" key="3">
    <source>
        <dbReference type="EMBL" id="MFD1516686.1"/>
    </source>
</evidence>
<keyword evidence="2" id="KW-1277">Toxin-antitoxin system</keyword>
<name>A0ABW4EP02_9PSEU</name>
<organism evidence="3 4">
    <name type="scientific">Pseudonocardia yunnanensis</name>
    <dbReference type="NCBI Taxonomy" id="58107"/>
    <lineage>
        <taxon>Bacteria</taxon>
        <taxon>Bacillati</taxon>
        <taxon>Actinomycetota</taxon>
        <taxon>Actinomycetes</taxon>
        <taxon>Pseudonocardiales</taxon>
        <taxon>Pseudonocardiaceae</taxon>
        <taxon>Pseudonocardia</taxon>
    </lineage>
</organism>
<evidence type="ECO:0000256" key="1">
    <source>
        <dbReference type="ARBA" id="ARBA00007521"/>
    </source>
</evidence>
<dbReference type="Proteomes" id="UP001597114">
    <property type="component" value="Unassembled WGS sequence"/>
</dbReference>
<sequence>MLRGEIWVYQPVISREGEPRLRLIVSNDAINHDEQLVVVRGLRIFDADPGGLLAVRIEPHGWASAMSSENVIRRRLVEKIGEATSDEMEAVGVAIAAMYGLPG</sequence>
<dbReference type="SUPFAM" id="SSF50118">
    <property type="entry name" value="Cell growth inhibitor/plasmid maintenance toxic component"/>
    <property type="match status" value="1"/>
</dbReference>
<protein>
    <submittedName>
        <fullName evidence="3">Type II toxin-antitoxin system PemK/MazF family toxin</fullName>
    </submittedName>
</protein>
<evidence type="ECO:0000256" key="2">
    <source>
        <dbReference type="ARBA" id="ARBA00022649"/>
    </source>
</evidence>
<comment type="similarity">
    <text evidence="1">Belongs to the PemK/MazF family.</text>
</comment>
<dbReference type="InterPro" id="IPR011067">
    <property type="entry name" value="Plasmid_toxin/cell-grow_inhib"/>
</dbReference>
<comment type="caution">
    <text evidence="3">The sequence shown here is derived from an EMBL/GenBank/DDBJ whole genome shotgun (WGS) entry which is preliminary data.</text>
</comment>
<dbReference type="RefSeq" id="WP_344725571.1">
    <property type="nucleotide sequence ID" value="NZ_BAAAUS010000034.1"/>
</dbReference>